<dbReference type="PANTHER" id="PTHR30250">
    <property type="entry name" value="PST FAMILY PREDICTED COLANIC ACID TRANSPORTER"/>
    <property type="match status" value="1"/>
</dbReference>
<dbReference type="RefSeq" id="WP_206961158.1">
    <property type="nucleotide sequence ID" value="NZ_BAAAJJ010000003.1"/>
</dbReference>
<feature type="transmembrane region" description="Helical" evidence="7">
    <location>
        <begin position="348"/>
        <end position="369"/>
    </location>
</feature>
<feature type="transmembrane region" description="Helical" evidence="7">
    <location>
        <begin position="79"/>
        <end position="99"/>
    </location>
</feature>
<evidence type="ECO:0000256" key="1">
    <source>
        <dbReference type="ARBA" id="ARBA00004651"/>
    </source>
</evidence>
<dbReference type="Proteomes" id="UP000664167">
    <property type="component" value="Unassembled WGS sequence"/>
</dbReference>
<feature type="transmembrane region" description="Helical" evidence="7">
    <location>
        <begin position="171"/>
        <end position="192"/>
    </location>
</feature>
<evidence type="ECO:0000313" key="9">
    <source>
        <dbReference type="Proteomes" id="UP000664167"/>
    </source>
</evidence>
<evidence type="ECO:0000256" key="6">
    <source>
        <dbReference type="ARBA" id="ARBA00023136"/>
    </source>
</evidence>
<evidence type="ECO:0000256" key="5">
    <source>
        <dbReference type="ARBA" id="ARBA00022989"/>
    </source>
</evidence>
<sequence length="478" mass="49118">MTTARSAARSLLWNYAGSALTVVLQLGYTACTARLVAPTAFGAYAIATAVLGLLGYFANGGVATCLLRTPELTRPLVGLALRTTTITGACCFLLVQLAAPAAGVLWDIEGLVTLLRLLSTQFLVVPVALAASAALRRMGLAAEVVRYELLGQCTGFGLSVILLGYGWNPYALAVAAPIASSVVLAGSLRLLVARKLPDGPRPPLAELLGPSTFFAGHSLVQYGCNTAPLWLAGALLGPTTVGYYSRASLFTGLPLTMLAQGINRAVAPVLAESHDVRAERDALCVASAIGLIGFGTVAALGPTALPLLLGPDWELAGHLVPLLAAGAAFSLVTSVGDSINQVRHDPAALIRSQCWAAAAIACTLGAATLQHSLTLLTAASVTGPLAAHGAQLVRWGRPFFVTALRDHAAHAAVGGALFAIGPAAERGPYTGLTVALTVLGGLVLLWKRLPLYAVAHRLGLTSTSRSGPGPGRQRVTSR</sequence>
<dbReference type="EMBL" id="JAFLRJ010000068">
    <property type="protein sequence ID" value="MBO0511748.1"/>
    <property type="molecule type" value="Genomic_DNA"/>
</dbReference>
<feature type="transmembrane region" description="Helical" evidence="7">
    <location>
        <begin position="427"/>
        <end position="446"/>
    </location>
</feature>
<keyword evidence="5 7" id="KW-1133">Transmembrane helix</keyword>
<proteinExistence type="inferred from homology"/>
<comment type="subcellular location">
    <subcellularLocation>
        <location evidence="1">Cell membrane</location>
        <topology evidence="1">Multi-pass membrane protein</topology>
    </subcellularLocation>
</comment>
<feature type="transmembrane region" description="Helical" evidence="7">
    <location>
        <begin position="315"/>
        <end position="336"/>
    </location>
</feature>
<evidence type="ECO:0000256" key="2">
    <source>
        <dbReference type="ARBA" id="ARBA00007430"/>
    </source>
</evidence>
<protein>
    <submittedName>
        <fullName evidence="8">Oligosaccharide flippase family protein</fullName>
    </submittedName>
</protein>
<dbReference type="GO" id="GO:0005886">
    <property type="term" value="C:plasma membrane"/>
    <property type="evidence" value="ECO:0007669"/>
    <property type="project" value="UniProtKB-SubCell"/>
</dbReference>
<keyword evidence="9" id="KW-1185">Reference proteome</keyword>
<feature type="transmembrane region" description="Helical" evidence="7">
    <location>
        <begin position="12"/>
        <end position="37"/>
    </location>
</feature>
<comment type="caution">
    <text evidence="8">The sequence shown here is derived from an EMBL/GenBank/DDBJ whole genome shotgun (WGS) entry which is preliminary data.</text>
</comment>
<organism evidence="8 9">
    <name type="scientific">Streptomyces beijiangensis</name>
    <dbReference type="NCBI Taxonomy" id="163361"/>
    <lineage>
        <taxon>Bacteria</taxon>
        <taxon>Bacillati</taxon>
        <taxon>Actinomycetota</taxon>
        <taxon>Actinomycetes</taxon>
        <taxon>Kitasatosporales</taxon>
        <taxon>Streptomycetaceae</taxon>
        <taxon>Streptomyces</taxon>
    </lineage>
</organism>
<evidence type="ECO:0000256" key="7">
    <source>
        <dbReference type="SAM" id="Phobius"/>
    </source>
</evidence>
<keyword evidence="4 7" id="KW-0812">Transmembrane</keyword>
<name>A0A939F4Z1_9ACTN</name>
<dbReference type="InterPro" id="IPR050833">
    <property type="entry name" value="Poly_Biosynth_Transport"/>
</dbReference>
<evidence type="ECO:0000313" key="8">
    <source>
        <dbReference type="EMBL" id="MBO0511748.1"/>
    </source>
</evidence>
<evidence type="ECO:0000256" key="3">
    <source>
        <dbReference type="ARBA" id="ARBA00022475"/>
    </source>
</evidence>
<evidence type="ECO:0000256" key="4">
    <source>
        <dbReference type="ARBA" id="ARBA00022692"/>
    </source>
</evidence>
<gene>
    <name evidence="8" type="ORF">J0695_07960</name>
</gene>
<dbReference type="AlphaFoldDB" id="A0A939F4Z1"/>
<comment type="similarity">
    <text evidence="2">Belongs to the polysaccharide synthase family.</text>
</comment>
<keyword evidence="3" id="KW-1003">Cell membrane</keyword>
<feature type="transmembrane region" description="Helical" evidence="7">
    <location>
        <begin position="282"/>
        <end position="309"/>
    </location>
</feature>
<dbReference type="PANTHER" id="PTHR30250:SF10">
    <property type="entry name" value="LIPOPOLYSACCHARIDE BIOSYNTHESIS PROTEIN WZXC"/>
    <property type="match status" value="1"/>
</dbReference>
<feature type="transmembrane region" description="Helical" evidence="7">
    <location>
        <begin position="147"/>
        <end position="165"/>
    </location>
</feature>
<reference evidence="8" key="1">
    <citation type="submission" date="2021-03" db="EMBL/GenBank/DDBJ databases">
        <title>Streptomyces poriferae sp. nov., a novel marine sponge-derived Actinobacteria species with anti-MRSA activity.</title>
        <authorList>
            <person name="Sandoval-Powers M."/>
            <person name="Kralova S."/>
            <person name="Nguyen G.-S."/>
            <person name="Fawwal D."/>
            <person name="Degnes K."/>
            <person name="Klinkenberg G."/>
            <person name="Sletta H."/>
            <person name="Wentzel A."/>
            <person name="Liles M.R."/>
        </authorList>
    </citation>
    <scope>NUCLEOTIDE SEQUENCE</scope>
    <source>
        <strain evidence="8">DSM 41794</strain>
    </source>
</reference>
<feature type="transmembrane region" description="Helical" evidence="7">
    <location>
        <begin position="111"/>
        <end position="135"/>
    </location>
</feature>
<accession>A0A939F4Z1</accession>
<keyword evidence="6 7" id="KW-0472">Membrane</keyword>
<dbReference type="Pfam" id="PF13440">
    <property type="entry name" value="Polysacc_synt_3"/>
    <property type="match status" value="1"/>
</dbReference>
<feature type="transmembrane region" description="Helical" evidence="7">
    <location>
        <begin position="43"/>
        <end position="67"/>
    </location>
</feature>